<sequence length="411" mass="46888">MAMAMACTTERKTTSPNRNRWADELLPELFELILKKLASNVLDIIRFKAVCSSWNCAAARSYTSAPLPQYPWLMAPMPKFPPIESRCFFSLAENKVYKMDWNREKTFHGDGVSCLGSSYGWLAIKEVYTEKKTYNEYEEIVHLFNPISRERLTLLLAPKLTTTDKVVLSSDPSRNNNFVVVVIHNPFFERTGLAFYQHGIGGDNASAWTNLSHGSSCADMVFHNGHLFTLSIVHTIQVWDFRSTNDNNNYPTKIMNFRPSINGNVNSMAVDEWLVESMGELLLVGKERLGNDTRGAVKFFVYKLNIAAKTLEKVESLRDCALFLARNQSAMSFSLSTKELPRLKENSIYFTDLDHVLKLNESCGENFYEIHVGGVYNLETKVVETYYPTRAPVSNKYWSSPPVWIVPSPWY</sequence>
<gene>
    <name evidence="2" type="ORF">CURHAP_LOCUS5477</name>
</gene>
<feature type="domain" description="KIB1-4 beta-propeller" evidence="1">
    <location>
        <begin position="88"/>
        <end position="377"/>
    </location>
</feature>
<reference evidence="2 3" key="1">
    <citation type="submission" date="2020-05" db="EMBL/GenBank/DDBJ databases">
        <authorList>
            <person name="Campoy J."/>
            <person name="Schneeberger K."/>
            <person name="Spophaly S."/>
        </authorList>
    </citation>
    <scope>NUCLEOTIDE SEQUENCE [LARGE SCALE GENOMIC DNA]</scope>
    <source>
        <strain evidence="2">PruArmRojPasFocal</strain>
    </source>
</reference>
<dbReference type="Proteomes" id="UP000507222">
    <property type="component" value="Unassembled WGS sequence"/>
</dbReference>
<protein>
    <recommendedName>
        <fullName evidence="1">KIB1-4 beta-propeller domain-containing protein</fullName>
    </recommendedName>
</protein>
<dbReference type="InterPro" id="IPR005174">
    <property type="entry name" value="KIB1-4_b-propeller"/>
</dbReference>
<dbReference type="PANTHER" id="PTHR44259">
    <property type="entry name" value="OS07G0183000 PROTEIN-RELATED"/>
    <property type="match status" value="1"/>
</dbReference>
<dbReference type="AlphaFoldDB" id="A0A6J5TLW1"/>
<dbReference type="EMBL" id="CAEKDK010000001">
    <property type="protein sequence ID" value="CAB4263995.1"/>
    <property type="molecule type" value="Genomic_DNA"/>
</dbReference>
<evidence type="ECO:0000313" key="2">
    <source>
        <dbReference type="EMBL" id="CAB4263995.1"/>
    </source>
</evidence>
<name>A0A6J5TLW1_PRUAR</name>
<evidence type="ECO:0000313" key="3">
    <source>
        <dbReference type="Proteomes" id="UP000507222"/>
    </source>
</evidence>
<dbReference type="InterPro" id="IPR050942">
    <property type="entry name" value="F-box_BR-signaling"/>
</dbReference>
<organism evidence="2 3">
    <name type="scientific">Prunus armeniaca</name>
    <name type="common">Apricot</name>
    <name type="synonym">Armeniaca vulgaris</name>
    <dbReference type="NCBI Taxonomy" id="36596"/>
    <lineage>
        <taxon>Eukaryota</taxon>
        <taxon>Viridiplantae</taxon>
        <taxon>Streptophyta</taxon>
        <taxon>Embryophyta</taxon>
        <taxon>Tracheophyta</taxon>
        <taxon>Spermatophyta</taxon>
        <taxon>Magnoliopsida</taxon>
        <taxon>eudicotyledons</taxon>
        <taxon>Gunneridae</taxon>
        <taxon>Pentapetalae</taxon>
        <taxon>rosids</taxon>
        <taxon>fabids</taxon>
        <taxon>Rosales</taxon>
        <taxon>Rosaceae</taxon>
        <taxon>Amygdaloideae</taxon>
        <taxon>Amygdaleae</taxon>
        <taxon>Prunus</taxon>
    </lineage>
</organism>
<dbReference type="Pfam" id="PF03478">
    <property type="entry name" value="Beta-prop_KIB1-4"/>
    <property type="match status" value="1"/>
</dbReference>
<accession>A0A6J5TLW1</accession>
<evidence type="ECO:0000259" key="1">
    <source>
        <dbReference type="Pfam" id="PF03478"/>
    </source>
</evidence>
<proteinExistence type="predicted"/>
<dbReference type="PANTHER" id="PTHR44259:SF15">
    <property type="entry name" value="F-BOX PROTEIN KIB2-RELATED"/>
    <property type="match status" value="1"/>
</dbReference>